<proteinExistence type="predicted"/>
<dbReference type="HOGENOM" id="CLU_501282_0_0_7"/>
<reference evidence="1 2" key="1">
    <citation type="journal article" date="2012" name="Environ. Microbiol.">
        <title>The genome sequence of Desulfatibacillum alkenivorans AK-01: a blueprint for anaerobic alkane oxidation.</title>
        <authorList>
            <person name="Callaghan A.V."/>
            <person name="Morris B.E."/>
            <person name="Pereira I.A."/>
            <person name="McInerney M.J."/>
            <person name="Austin R.N."/>
            <person name="Groves J.T."/>
            <person name="Kukor J.J."/>
            <person name="Suflita J.M."/>
            <person name="Young L.Y."/>
            <person name="Zylstra G.J."/>
            <person name="Wawrik B."/>
        </authorList>
    </citation>
    <scope>NUCLEOTIDE SEQUENCE [LARGE SCALE GENOMIC DNA]</scope>
    <source>
        <strain evidence="1 2">AK-01</strain>
    </source>
</reference>
<dbReference type="EMBL" id="CP001322">
    <property type="protein sequence ID" value="ACL03027.1"/>
    <property type="molecule type" value="Genomic_DNA"/>
</dbReference>
<sequence>MTDTGLKTIINHLGGWLTRHEVEVEGDGLSLMDPICKRVVGSHYALSHYFAGLLIAAHTEQDREMLGKAERIFDYICATHDEYVVKADYHNDFNNFIWAFLIKASERYKGLVTDNMKQKCQSFLLSVKDSNHWTTNWLPMRAFNNAVRYEITGQAAYMKQRDSLLEKVFGALGPDGLFEDSVDKGVSANPQYHVATVAVLLVGEAFECWALPRQEIDKSIAFFLAHISPEGDYNFYGRGTNQIFGWGPALFLLKNIQDEKELFNRCLTYVLRHLPSCLSKNGLLLENSTRKQQINWRYYHHASVYVGHFYFWSALSGLISTPLSNGSGNNISGGSVHLLSTKSSYALTFQGRKKYLQERGPMICGVWMDYYGCLFKGPLGSFFESPDWRKDHPAHSCVVENYMGVVAESHKVHFLRKLGRIGRRLGKKLPFYHVLMQEPFFPDELKSEAKGGDFEFTYRFRSKLPRGASFIVPVFSKLNLDHSKVNEIFSVLYQGECPELFRYGSVMGPYHEVDLFCAPVKSEVHEIVLRICCPEKGEVKKEA</sequence>
<dbReference type="AlphaFoldDB" id="B8F9T1"/>
<dbReference type="KEGG" id="dal:Dalk_1326"/>
<evidence type="ECO:0000313" key="1">
    <source>
        <dbReference type="EMBL" id="ACL03027.1"/>
    </source>
</evidence>
<dbReference type="eggNOG" id="ENOG5033X3S">
    <property type="taxonomic scope" value="Bacteria"/>
</dbReference>
<evidence type="ECO:0000313" key="2">
    <source>
        <dbReference type="Proteomes" id="UP000000739"/>
    </source>
</evidence>
<keyword evidence="2" id="KW-1185">Reference proteome</keyword>
<accession>B8F9T1</accession>
<protein>
    <submittedName>
        <fullName evidence="1">Uncharacterized protein</fullName>
    </submittedName>
</protein>
<name>B8F9T1_DESAL</name>
<dbReference type="RefSeq" id="WP_012610462.1">
    <property type="nucleotide sequence ID" value="NC_011768.1"/>
</dbReference>
<organism evidence="1 2">
    <name type="scientific">Desulfatibacillum aliphaticivorans</name>
    <dbReference type="NCBI Taxonomy" id="218208"/>
    <lineage>
        <taxon>Bacteria</taxon>
        <taxon>Pseudomonadati</taxon>
        <taxon>Thermodesulfobacteriota</taxon>
        <taxon>Desulfobacteria</taxon>
        <taxon>Desulfobacterales</taxon>
        <taxon>Desulfatibacillaceae</taxon>
        <taxon>Desulfatibacillum</taxon>
    </lineage>
</organism>
<gene>
    <name evidence="1" type="ordered locus">Dalk_1326</name>
</gene>
<dbReference type="Proteomes" id="UP000000739">
    <property type="component" value="Chromosome"/>
</dbReference>